<dbReference type="Proteomes" id="UP000887565">
    <property type="component" value="Unplaced"/>
</dbReference>
<name>A0A915J4S1_ROMCU</name>
<proteinExistence type="predicted"/>
<dbReference type="AlphaFoldDB" id="A0A915J4S1"/>
<evidence type="ECO:0000256" key="1">
    <source>
        <dbReference type="SAM" id="MobiDB-lite"/>
    </source>
</evidence>
<protein>
    <submittedName>
        <fullName evidence="3">Uncharacterized protein</fullName>
    </submittedName>
</protein>
<feature type="compositionally biased region" description="Acidic residues" evidence="1">
    <location>
        <begin position="70"/>
        <end position="84"/>
    </location>
</feature>
<reference evidence="3" key="1">
    <citation type="submission" date="2022-11" db="UniProtKB">
        <authorList>
            <consortium name="WormBaseParasite"/>
        </authorList>
    </citation>
    <scope>IDENTIFICATION</scope>
</reference>
<sequence length="140" mass="16187">MSAFFVVFFVYFLFKKYIPNKTEIKLTDVRDQNGLDQLSMDAEDDDKYLADENDACDHCGANGHSGERENQEEEEEEEEDEEVDQNQLKKRAQVGIREVTVEKVGQPTVPDRRPLATKTYSEEEKLLAKQRITKIIGQKL</sequence>
<evidence type="ECO:0000313" key="2">
    <source>
        <dbReference type="Proteomes" id="UP000887565"/>
    </source>
</evidence>
<organism evidence="2 3">
    <name type="scientific">Romanomermis culicivorax</name>
    <name type="common">Nematode worm</name>
    <dbReference type="NCBI Taxonomy" id="13658"/>
    <lineage>
        <taxon>Eukaryota</taxon>
        <taxon>Metazoa</taxon>
        <taxon>Ecdysozoa</taxon>
        <taxon>Nematoda</taxon>
        <taxon>Enoplea</taxon>
        <taxon>Dorylaimia</taxon>
        <taxon>Mermithida</taxon>
        <taxon>Mermithoidea</taxon>
        <taxon>Mermithidae</taxon>
        <taxon>Romanomermis</taxon>
    </lineage>
</organism>
<dbReference type="WBParaSite" id="nRc.2.0.1.t21462-RA">
    <property type="protein sequence ID" value="nRc.2.0.1.t21462-RA"/>
    <property type="gene ID" value="nRc.2.0.1.g21462"/>
</dbReference>
<keyword evidence="2" id="KW-1185">Reference proteome</keyword>
<feature type="region of interest" description="Disordered" evidence="1">
    <location>
        <begin position="52"/>
        <end position="89"/>
    </location>
</feature>
<accession>A0A915J4S1</accession>
<evidence type="ECO:0000313" key="3">
    <source>
        <dbReference type="WBParaSite" id="nRc.2.0.1.t21462-RA"/>
    </source>
</evidence>